<sequence>MRPTPGSTSATSSLMVLVPQSMAATRVTTDTLRRGADIATSRPPCRDVGGVCERVFVSTEPTSDRASILHADLDSFYASVAQRDSPRLRGRPVAVGGGVVLAASYEAKRRGVTTPMSGRAARAMCPGLVIVPPDFPAYTAASRAVFEIFRRTTPLVQGVSIDEAFLDVSGLHRIDGSPVEIAARLRRQVAQEVGLPITVGVARTPFLAKVASQVAKPDGLLEVPPDGEDAFLHPLPVRRLWGVGEATAARLNSFGLQTAGDLAALPEHVLVGLLGGSGGRHLHNVVHGRTTTALTLGTRRASIGAQRALGQGPHPAEQVHAALLGLVDRVTHRLRDADKLASTVVVRLRFGDYTKASRSHTLMQPTASTARLAEAATGLLGSASAVVRARGLTLVGVALTGLVTDVVEQPELSFDVVPAGSGRTIAVGARDTRLLDAAVDGLGARFGSGALTRGSLLSTGEGFSAPLLPEGGEEP</sequence>
<dbReference type="Gene3D" id="3.30.1490.100">
    <property type="entry name" value="DNA polymerase, Y-family, little finger domain"/>
    <property type="match status" value="1"/>
</dbReference>
<keyword evidence="4" id="KW-0238">DNA-binding</keyword>
<keyword evidence="4" id="KW-0234">DNA repair</keyword>
<dbReference type="Proteomes" id="UP000297318">
    <property type="component" value="Unassembled WGS sequence"/>
</dbReference>
<dbReference type="GO" id="GO:0009432">
    <property type="term" value="P:SOS response"/>
    <property type="evidence" value="ECO:0007669"/>
    <property type="project" value="TreeGrafter"/>
</dbReference>
<keyword evidence="4" id="KW-0460">Magnesium</keyword>
<keyword evidence="4" id="KW-0235">DNA replication</keyword>
<dbReference type="CDD" id="cd03586">
    <property type="entry name" value="PolY_Pol_IV_kappa"/>
    <property type="match status" value="1"/>
</dbReference>
<dbReference type="NCBIfam" id="NF003015">
    <property type="entry name" value="PRK03858.1"/>
    <property type="match status" value="1"/>
</dbReference>
<dbReference type="InterPro" id="IPR024728">
    <property type="entry name" value="PolY_HhH_motif"/>
</dbReference>
<comment type="subunit">
    <text evidence="4">Monomer.</text>
</comment>
<dbReference type="InterPro" id="IPR050116">
    <property type="entry name" value="DNA_polymerase-Y"/>
</dbReference>
<dbReference type="EMBL" id="RHPJ01000004">
    <property type="protein sequence ID" value="TGO04186.1"/>
    <property type="molecule type" value="Genomic_DNA"/>
</dbReference>
<keyword evidence="4" id="KW-0515">Mutator protein</keyword>
<feature type="active site" evidence="4">
    <location>
        <position position="163"/>
    </location>
</feature>
<comment type="similarity">
    <text evidence="1 4">Belongs to the DNA polymerase type-Y family.</text>
</comment>
<feature type="binding site" evidence="4">
    <location>
        <position position="72"/>
    </location>
    <ligand>
        <name>Mg(2+)</name>
        <dbReference type="ChEBI" id="CHEBI:18420"/>
    </ligand>
</feature>
<dbReference type="InterPro" id="IPR017961">
    <property type="entry name" value="DNA_pol_Y-fam_little_finger"/>
</dbReference>
<keyword evidence="4" id="KW-0227">DNA damage</keyword>
<evidence type="ECO:0000256" key="4">
    <source>
        <dbReference type="HAMAP-Rule" id="MF_01113"/>
    </source>
</evidence>
<dbReference type="NCBIfam" id="NF002677">
    <property type="entry name" value="PRK02406.1"/>
    <property type="match status" value="1"/>
</dbReference>
<keyword evidence="4" id="KW-0239">DNA-directed DNA polymerase</keyword>
<evidence type="ECO:0000256" key="3">
    <source>
        <dbReference type="ARBA" id="ARBA00049244"/>
    </source>
</evidence>
<dbReference type="PANTHER" id="PTHR11076">
    <property type="entry name" value="DNA REPAIR POLYMERASE UMUC / TRANSFERASE FAMILY MEMBER"/>
    <property type="match status" value="1"/>
</dbReference>
<dbReference type="Pfam" id="PF00817">
    <property type="entry name" value="IMS"/>
    <property type="match status" value="1"/>
</dbReference>
<comment type="catalytic activity">
    <reaction evidence="3 4">
        <text>DNA(n) + a 2'-deoxyribonucleoside 5'-triphosphate = DNA(n+1) + diphosphate</text>
        <dbReference type="Rhea" id="RHEA:22508"/>
        <dbReference type="Rhea" id="RHEA-COMP:17339"/>
        <dbReference type="Rhea" id="RHEA-COMP:17340"/>
        <dbReference type="ChEBI" id="CHEBI:33019"/>
        <dbReference type="ChEBI" id="CHEBI:61560"/>
        <dbReference type="ChEBI" id="CHEBI:173112"/>
        <dbReference type="EC" id="2.7.7.7"/>
    </reaction>
</comment>
<dbReference type="PANTHER" id="PTHR11076:SF33">
    <property type="entry name" value="DNA POLYMERASE KAPPA"/>
    <property type="match status" value="1"/>
</dbReference>
<dbReference type="GO" id="GO:0005829">
    <property type="term" value="C:cytosol"/>
    <property type="evidence" value="ECO:0007669"/>
    <property type="project" value="TreeGrafter"/>
</dbReference>
<dbReference type="InterPro" id="IPR001126">
    <property type="entry name" value="UmuC"/>
</dbReference>
<dbReference type="InterPro" id="IPR043128">
    <property type="entry name" value="Rev_trsase/Diguanyl_cyclase"/>
</dbReference>
<comment type="caution">
    <text evidence="6">The sequence shown here is derived from an EMBL/GenBank/DDBJ whole genome shotgun (WGS) entry which is preliminary data.</text>
</comment>
<accession>A0A4Z1DX63</accession>
<evidence type="ECO:0000313" key="7">
    <source>
        <dbReference type="Proteomes" id="UP000297318"/>
    </source>
</evidence>
<dbReference type="GO" id="GO:0003684">
    <property type="term" value="F:damaged DNA binding"/>
    <property type="evidence" value="ECO:0007669"/>
    <property type="project" value="InterPro"/>
</dbReference>
<name>A0A4Z1DX63_9MICO</name>
<dbReference type="Gene3D" id="3.40.1170.60">
    <property type="match status" value="1"/>
</dbReference>
<comment type="subcellular location">
    <subcellularLocation>
        <location evidence="4">Cytoplasm</location>
    </subcellularLocation>
</comment>
<dbReference type="Pfam" id="PF11798">
    <property type="entry name" value="IMS_HHH"/>
    <property type="match status" value="1"/>
</dbReference>
<organism evidence="6 7">
    <name type="scientific">Serinibacter arcticus</name>
    <dbReference type="NCBI Taxonomy" id="1655435"/>
    <lineage>
        <taxon>Bacteria</taxon>
        <taxon>Bacillati</taxon>
        <taxon>Actinomycetota</taxon>
        <taxon>Actinomycetes</taxon>
        <taxon>Micrococcales</taxon>
        <taxon>Beutenbergiaceae</taxon>
        <taxon>Serinibacter</taxon>
    </lineage>
</organism>
<dbReference type="GO" id="GO:0006281">
    <property type="term" value="P:DNA repair"/>
    <property type="evidence" value="ECO:0007669"/>
    <property type="project" value="UniProtKB-UniRule"/>
</dbReference>
<reference evidence="6 7" key="1">
    <citation type="submission" date="2018-11" db="EMBL/GenBank/DDBJ databases">
        <title>Complete genome sequencing of the Actinobacteria Serinibacter sp. K3-2.</title>
        <authorList>
            <person name="Rakitin A.L."/>
            <person name="Beletsky A.V."/>
            <person name="Mardanov A.V."/>
            <person name="Ravin N.V."/>
            <person name="Gromova A.S."/>
            <person name="Filippova S.N."/>
            <person name="Gal'Chenko V.F."/>
        </authorList>
    </citation>
    <scope>NUCLEOTIDE SEQUENCE [LARGE SCALE GENOMIC DNA]</scope>
    <source>
        <strain evidence="6 7">K3-2</strain>
    </source>
</reference>
<dbReference type="InterPro" id="IPR036775">
    <property type="entry name" value="DNA_pol_Y-fam_lit_finger_sf"/>
</dbReference>
<keyword evidence="4" id="KW-0808">Transferase</keyword>
<dbReference type="AlphaFoldDB" id="A0A4Z1DX63"/>
<keyword evidence="4" id="KW-0548">Nucleotidyltransferase</keyword>
<evidence type="ECO:0000313" key="6">
    <source>
        <dbReference type="EMBL" id="TGO04186.1"/>
    </source>
</evidence>
<feature type="site" description="Substrate discrimination" evidence="4">
    <location>
        <position position="77"/>
    </location>
</feature>
<dbReference type="Gene3D" id="1.10.150.20">
    <property type="entry name" value="5' to 3' exonuclease, C-terminal subdomain"/>
    <property type="match status" value="1"/>
</dbReference>
<dbReference type="SUPFAM" id="SSF56672">
    <property type="entry name" value="DNA/RNA polymerases"/>
    <property type="match status" value="1"/>
</dbReference>
<feature type="domain" description="UmuC" evidence="5">
    <location>
        <begin position="68"/>
        <end position="244"/>
    </location>
</feature>
<dbReference type="GO" id="GO:0003887">
    <property type="term" value="F:DNA-directed DNA polymerase activity"/>
    <property type="evidence" value="ECO:0007669"/>
    <property type="project" value="UniProtKB-UniRule"/>
</dbReference>
<keyword evidence="4" id="KW-0963">Cytoplasm</keyword>
<dbReference type="InterPro" id="IPR022880">
    <property type="entry name" value="DNApol_IV"/>
</dbReference>
<dbReference type="GO" id="GO:0000287">
    <property type="term" value="F:magnesium ion binding"/>
    <property type="evidence" value="ECO:0007669"/>
    <property type="project" value="UniProtKB-UniRule"/>
</dbReference>
<evidence type="ECO:0000256" key="2">
    <source>
        <dbReference type="ARBA" id="ARBA00025589"/>
    </source>
</evidence>
<gene>
    <name evidence="4" type="primary">dinB</name>
    <name evidence="6" type="ORF">SERN_2777</name>
</gene>
<comment type="cofactor">
    <cofactor evidence="4">
        <name>Mg(2+)</name>
        <dbReference type="ChEBI" id="CHEBI:18420"/>
    </cofactor>
    <text evidence="4">Binds 2 magnesium ions per subunit.</text>
</comment>
<evidence type="ECO:0000259" key="5">
    <source>
        <dbReference type="PROSITE" id="PS50173"/>
    </source>
</evidence>
<evidence type="ECO:0000256" key="1">
    <source>
        <dbReference type="ARBA" id="ARBA00010945"/>
    </source>
</evidence>
<keyword evidence="7" id="KW-1185">Reference proteome</keyword>
<proteinExistence type="inferred from homology"/>
<dbReference type="GO" id="GO:0042276">
    <property type="term" value="P:error-prone translesion synthesis"/>
    <property type="evidence" value="ECO:0007669"/>
    <property type="project" value="TreeGrafter"/>
</dbReference>
<dbReference type="SUPFAM" id="SSF100879">
    <property type="entry name" value="Lesion bypass DNA polymerase (Y-family), little finger domain"/>
    <property type="match status" value="1"/>
</dbReference>
<dbReference type="Gene3D" id="3.30.70.270">
    <property type="match status" value="1"/>
</dbReference>
<dbReference type="EC" id="2.7.7.7" evidence="4"/>
<dbReference type="HAMAP" id="MF_01113">
    <property type="entry name" value="DNApol_IV"/>
    <property type="match status" value="1"/>
</dbReference>
<feature type="binding site" evidence="4">
    <location>
        <position position="162"/>
    </location>
    <ligand>
        <name>Mg(2+)</name>
        <dbReference type="ChEBI" id="CHEBI:18420"/>
    </ligand>
</feature>
<dbReference type="Pfam" id="PF11799">
    <property type="entry name" value="IMS_C"/>
    <property type="match status" value="1"/>
</dbReference>
<dbReference type="GO" id="GO:0006261">
    <property type="term" value="P:DNA-templated DNA replication"/>
    <property type="evidence" value="ECO:0007669"/>
    <property type="project" value="UniProtKB-UniRule"/>
</dbReference>
<dbReference type="PROSITE" id="PS50173">
    <property type="entry name" value="UMUC"/>
    <property type="match status" value="1"/>
</dbReference>
<comment type="function">
    <text evidence="2 4">Poorly processive, error-prone DNA polymerase involved in untargeted mutagenesis. Copies undamaged DNA at stalled replication forks, which arise in vivo from mismatched or misaligned primer ends. These misaligned primers can be extended by PolIV. Exhibits no 3'-5' exonuclease (proofreading) activity. May be involved in translesional synthesis, in conjunction with the beta clamp from PolIII.</text>
</comment>
<dbReference type="InterPro" id="IPR043502">
    <property type="entry name" value="DNA/RNA_pol_sf"/>
</dbReference>
<protein>
    <recommendedName>
        <fullName evidence="4">DNA polymerase IV</fullName>
        <shortName evidence="4">Pol IV</shortName>
        <ecNumber evidence="4">2.7.7.7</ecNumber>
    </recommendedName>
</protein>
<keyword evidence="4" id="KW-0479">Metal-binding</keyword>